<protein>
    <submittedName>
        <fullName evidence="2">Uncharacterized protein</fullName>
    </submittedName>
</protein>
<comment type="caution">
    <text evidence="2">The sequence shown here is derived from an EMBL/GenBank/DDBJ whole genome shotgun (WGS) entry which is preliminary data.</text>
</comment>
<proteinExistence type="predicted"/>
<gene>
    <name evidence="2" type="ORF">Fmac_029451</name>
</gene>
<sequence length="54" mass="6139">MRFDPRSYITSCVYLLLSDSIFPFILHLPSYIYLLTPLHALDGTDLGPGFIPHT</sequence>
<name>A0ABD1LAE2_9FABA</name>
<feature type="transmembrane region" description="Helical" evidence="1">
    <location>
        <begin position="12"/>
        <end position="34"/>
    </location>
</feature>
<keyword evidence="1" id="KW-0472">Membrane</keyword>
<evidence type="ECO:0000313" key="2">
    <source>
        <dbReference type="EMBL" id="KAL2320482.1"/>
    </source>
</evidence>
<dbReference type="Proteomes" id="UP001603857">
    <property type="component" value="Unassembled WGS sequence"/>
</dbReference>
<evidence type="ECO:0000313" key="3">
    <source>
        <dbReference type="Proteomes" id="UP001603857"/>
    </source>
</evidence>
<keyword evidence="1" id="KW-0812">Transmembrane</keyword>
<accession>A0ABD1LAE2</accession>
<keyword evidence="1" id="KW-1133">Transmembrane helix</keyword>
<reference evidence="2 3" key="1">
    <citation type="submission" date="2024-08" db="EMBL/GenBank/DDBJ databases">
        <title>Insights into the chromosomal genome structure of Flemingia macrophylla.</title>
        <authorList>
            <person name="Ding Y."/>
            <person name="Zhao Y."/>
            <person name="Bi W."/>
            <person name="Wu M."/>
            <person name="Zhao G."/>
            <person name="Gong Y."/>
            <person name="Li W."/>
            <person name="Zhang P."/>
        </authorList>
    </citation>
    <scope>NUCLEOTIDE SEQUENCE [LARGE SCALE GENOMIC DNA]</scope>
    <source>
        <strain evidence="2">DYQJB</strain>
        <tissue evidence="2">Leaf</tissue>
    </source>
</reference>
<dbReference type="EMBL" id="JBGMDY010000010">
    <property type="protein sequence ID" value="KAL2320482.1"/>
    <property type="molecule type" value="Genomic_DNA"/>
</dbReference>
<organism evidence="2 3">
    <name type="scientific">Flemingia macrophylla</name>
    <dbReference type="NCBI Taxonomy" id="520843"/>
    <lineage>
        <taxon>Eukaryota</taxon>
        <taxon>Viridiplantae</taxon>
        <taxon>Streptophyta</taxon>
        <taxon>Embryophyta</taxon>
        <taxon>Tracheophyta</taxon>
        <taxon>Spermatophyta</taxon>
        <taxon>Magnoliopsida</taxon>
        <taxon>eudicotyledons</taxon>
        <taxon>Gunneridae</taxon>
        <taxon>Pentapetalae</taxon>
        <taxon>rosids</taxon>
        <taxon>fabids</taxon>
        <taxon>Fabales</taxon>
        <taxon>Fabaceae</taxon>
        <taxon>Papilionoideae</taxon>
        <taxon>50 kb inversion clade</taxon>
        <taxon>NPAAA clade</taxon>
        <taxon>indigoferoid/millettioid clade</taxon>
        <taxon>Phaseoleae</taxon>
        <taxon>Flemingia</taxon>
    </lineage>
</organism>
<keyword evidence="3" id="KW-1185">Reference proteome</keyword>
<dbReference type="AlphaFoldDB" id="A0ABD1LAE2"/>
<evidence type="ECO:0000256" key="1">
    <source>
        <dbReference type="SAM" id="Phobius"/>
    </source>
</evidence>